<evidence type="ECO:0000256" key="1">
    <source>
        <dbReference type="HAMAP-Rule" id="MF_01584"/>
    </source>
</evidence>
<dbReference type="HAMAP" id="MF_01584">
    <property type="entry name" value="UPF0502"/>
    <property type="match status" value="1"/>
</dbReference>
<dbReference type="AlphaFoldDB" id="A0A7W8HKB1"/>
<accession>A0A7W8HKB1</accession>
<dbReference type="RefSeq" id="WP_183970521.1">
    <property type="nucleotide sequence ID" value="NZ_BAABEW010000013.1"/>
</dbReference>
<evidence type="ECO:0000313" key="5">
    <source>
        <dbReference type="Proteomes" id="UP000532440"/>
    </source>
</evidence>
<protein>
    <submittedName>
        <fullName evidence="4">Uncharacterized protein</fullName>
    </submittedName>
</protein>
<organism evidence="4 5">
    <name type="scientific">Quisquiliibacterium transsilvanicum</name>
    <dbReference type="NCBI Taxonomy" id="1549638"/>
    <lineage>
        <taxon>Bacteria</taxon>
        <taxon>Pseudomonadati</taxon>
        <taxon>Pseudomonadota</taxon>
        <taxon>Betaproteobacteria</taxon>
        <taxon>Burkholderiales</taxon>
        <taxon>Burkholderiaceae</taxon>
        <taxon>Quisquiliibacterium</taxon>
    </lineage>
</organism>
<dbReference type="Gene3D" id="1.10.10.10">
    <property type="entry name" value="Winged helix-like DNA-binding domain superfamily/Winged helix DNA-binding domain"/>
    <property type="match status" value="2"/>
</dbReference>
<dbReference type="InterPro" id="IPR036388">
    <property type="entry name" value="WH-like_DNA-bd_sf"/>
</dbReference>
<evidence type="ECO:0000313" key="4">
    <source>
        <dbReference type="EMBL" id="MBB5273664.1"/>
    </source>
</evidence>
<feature type="coiled-coil region" evidence="2">
    <location>
        <begin position="199"/>
        <end position="226"/>
    </location>
</feature>
<proteinExistence type="inferred from homology"/>
<comment type="caution">
    <text evidence="4">The sequence shown here is derived from an EMBL/GenBank/DDBJ whole genome shotgun (WGS) entry which is preliminary data.</text>
</comment>
<gene>
    <name evidence="4" type="ORF">HNQ70_003695</name>
</gene>
<keyword evidence="2" id="KW-0175">Coiled coil</keyword>
<dbReference type="InterPro" id="IPR007432">
    <property type="entry name" value="DUF480"/>
</dbReference>
<name>A0A7W8HKB1_9BURK</name>
<dbReference type="SUPFAM" id="SSF46785">
    <property type="entry name" value="Winged helix' DNA-binding domain"/>
    <property type="match status" value="2"/>
</dbReference>
<dbReference type="PANTHER" id="PTHR38768">
    <property type="entry name" value="UPF0502 PROTEIN YCEH"/>
    <property type="match status" value="1"/>
</dbReference>
<dbReference type="PANTHER" id="PTHR38768:SF1">
    <property type="entry name" value="UPF0502 PROTEIN YCEH"/>
    <property type="match status" value="1"/>
</dbReference>
<dbReference type="InterPro" id="IPR036390">
    <property type="entry name" value="WH_DNA-bd_sf"/>
</dbReference>
<reference evidence="4 5" key="1">
    <citation type="submission" date="2020-08" db="EMBL/GenBank/DDBJ databases">
        <title>Genomic Encyclopedia of Type Strains, Phase IV (KMG-IV): sequencing the most valuable type-strain genomes for metagenomic binning, comparative biology and taxonomic classification.</title>
        <authorList>
            <person name="Goeker M."/>
        </authorList>
    </citation>
    <scope>NUCLEOTIDE SEQUENCE [LARGE SCALE GENOMIC DNA]</scope>
    <source>
        <strain evidence="4 5">DSM 29781</strain>
    </source>
</reference>
<evidence type="ECO:0000256" key="3">
    <source>
        <dbReference type="SAM" id="MobiDB-lite"/>
    </source>
</evidence>
<sequence>MPEQSIPLLSAVEARVLGVLVEKQLTVPDIYPLTLNALLAGCNQKTSRDPVMTLSEGEVQDALERLRRLSLVIESSGSRVMRYSHNAKRVLGVPTESVALLATLLLRGPQTAAELRANTERLQRFSDASALEAFLEELAAWPAGALVSRLARQPGAREQRWVQLLCGAPAAAPMERDLIEGAAVSAVPGSHRLDGAPSAASAQARIDTLEARVAALEATVRRLCAELGIEQSRAEQTGRVEAGEDEPGTRQTGAANAAGASANSAATDA</sequence>
<feature type="compositionally biased region" description="Low complexity" evidence="3">
    <location>
        <begin position="253"/>
        <end position="269"/>
    </location>
</feature>
<keyword evidence="5" id="KW-1185">Reference proteome</keyword>
<feature type="region of interest" description="Disordered" evidence="3">
    <location>
        <begin position="234"/>
        <end position="269"/>
    </location>
</feature>
<dbReference type="EMBL" id="JACHGB010000008">
    <property type="protein sequence ID" value="MBB5273664.1"/>
    <property type="molecule type" value="Genomic_DNA"/>
</dbReference>
<dbReference type="Pfam" id="PF04337">
    <property type="entry name" value="DUF480"/>
    <property type="match status" value="1"/>
</dbReference>
<evidence type="ECO:0000256" key="2">
    <source>
        <dbReference type="SAM" id="Coils"/>
    </source>
</evidence>
<comment type="similarity">
    <text evidence="1">Belongs to the UPF0502 family.</text>
</comment>
<dbReference type="Proteomes" id="UP000532440">
    <property type="component" value="Unassembled WGS sequence"/>
</dbReference>